<sequence length="479" mass="54196">MSTPDDLDCSRRHGTKTVIVPPTIAVQQNGHAVHALHVDTSSHTSSRDAADENGLDTPLSAMQSAAIKTALLINKRPILHGNVSIEEDLEEECFSRHWIFRRRVEFDAATSSHGAAVRHNQIDEQTGKSRSSGVINSSETCTDVSKLNEEYEQLKQQLESIQHQRRQLHQTHTQLSSFTSEWEYRLESIQQSFNVASSTLESVTSKRDRIENEYKIAQRWHVLGDAFFIWHNGPFATINGTRLGRSARTAFSSQRTESNKSSPSLFSWGDANNNRQVTTSVTVPFHEINSALGQIVFLLYTLQNTPNSGIKYRKHILQPCGHASKIGFLKNAKLSATQTQQNHSLQQQHTHYGERRRIFATHDEVTWYNLHHYEENGSYLSMGYYARRNFNTALEGLVYCIAEACLVIEKRDMALSVPYCIKVGGLQVGKEKVTSDVTAVGGLPVHYDPDEGERWTTMSRYLLTDLKWLIAFVAKHVDR</sequence>
<reference evidence="4 5" key="1">
    <citation type="submission" date="2024-10" db="EMBL/GenBank/DDBJ databases">
        <title>Updated reference genomes for cyclostephanoid diatoms.</title>
        <authorList>
            <person name="Roberts W.R."/>
            <person name="Alverson A.J."/>
        </authorList>
    </citation>
    <scope>NUCLEOTIDE SEQUENCE [LARGE SCALE GENOMIC DNA]</scope>
    <source>
        <strain evidence="4 5">AJA010-31</strain>
    </source>
</reference>
<evidence type="ECO:0000313" key="4">
    <source>
        <dbReference type="EMBL" id="KAL3798485.1"/>
    </source>
</evidence>
<dbReference type="AlphaFoldDB" id="A0ABD3QDK3"/>
<evidence type="ECO:0000256" key="1">
    <source>
        <dbReference type="ARBA" id="ARBA00005965"/>
    </source>
</evidence>
<protein>
    <recommendedName>
        <fullName evidence="3">Atg6 BARA domain-containing protein</fullName>
    </recommendedName>
</protein>
<dbReference type="PANTHER" id="PTHR12768:SF4">
    <property type="entry name" value="BECLIN-1"/>
    <property type="match status" value="1"/>
</dbReference>
<keyword evidence="5" id="KW-1185">Reference proteome</keyword>
<dbReference type="Proteomes" id="UP001530400">
    <property type="component" value="Unassembled WGS sequence"/>
</dbReference>
<gene>
    <name evidence="4" type="ORF">ACHAWO_011160</name>
</gene>
<organism evidence="4 5">
    <name type="scientific">Cyclotella atomus</name>
    <dbReference type="NCBI Taxonomy" id="382360"/>
    <lineage>
        <taxon>Eukaryota</taxon>
        <taxon>Sar</taxon>
        <taxon>Stramenopiles</taxon>
        <taxon>Ochrophyta</taxon>
        <taxon>Bacillariophyta</taxon>
        <taxon>Coscinodiscophyceae</taxon>
        <taxon>Thalassiosirophycidae</taxon>
        <taxon>Stephanodiscales</taxon>
        <taxon>Stephanodiscaceae</taxon>
        <taxon>Cyclotella</taxon>
    </lineage>
</organism>
<dbReference type="InterPro" id="IPR040455">
    <property type="entry name" value="Atg6_BARA"/>
</dbReference>
<feature type="domain" description="Atg6 BARA" evidence="3">
    <location>
        <begin position="279"/>
        <end position="474"/>
    </location>
</feature>
<accession>A0ABD3QDK3</accession>
<name>A0ABD3QDK3_9STRA</name>
<dbReference type="Pfam" id="PF04111">
    <property type="entry name" value="APG6"/>
    <property type="match status" value="1"/>
</dbReference>
<proteinExistence type="inferred from homology"/>
<dbReference type="GO" id="GO:0006914">
    <property type="term" value="P:autophagy"/>
    <property type="evidence" value="ECO:0007669"/>
    <property type="project" value="UniProtKB-ARBA"/>
</dbReference>
<dbReference type="EMBL" id="JALLPJ020000216">
    <property type="protein sequence ID" value="KAL3798485.1"/>
    <property type="molecule type" value="Genomic_DNA"/>
</dbReference>
<evidence type="ECO:0000313" key="5">
    <source>
        <dbReference type="Proteomes" id="UP001530400"/>
    </source>
</evidence>
<evidence type="ECO:0000256" key="2">
    <source>
        <dbReference type="SAM" id="MobiDB-lite"/>
    </source>
</evidence>
<dbReference type="InterPro" id="IPR007243">
    <property type="entry name" value="Atg6/Beclin"/>
</dbReference>
<feature type="compositionally biased region" description="Polar residues" evidence="2">
    <location>
        <begin position="128"/>
        <end position="139"/>
    </location>
</feature>
<comment type="caution">
    <text evidence="4">The sequence shown here is derived from an EMBL/GenBank/DDBJ whole genome shotgun (WGS) entry which is preliminary data.</text>
</comment>
<dbReference type="PANTHER" id="PTHR12768">
    <property type="entry name" value="BECLIN 1"/>
    <property type="match status" value="1"/>
</dbReference>
<evidence type="ECO:0000259" key="3">
    <source>
        <dbReference type="Pfam" id="PF04111"/>
    </source>
</evidence>
<comment type="similarity">
    <text evidence="1">Belongs to the beclin family.</text>
</comment>
<dbReference type="InterPro" id="IPR038274">
    <property type="entry name" value="Atg6/Beclin_C_sf"/>
</dbReference>
<dbReference type="Gene3D" id="1.10.418.40">
    <property type="entry name" value="Autophagy protein 6/Beclin 1"/>
    <property type="match status" value="1"/>
</dbReference>
<feature type="region of interest" description="Disordered" evidence="2">
    <location>
        <begin position="116"/>
        <end position="139"/>
    </location>
</feature>